<feature type="signal peptide" evidence="1">
    <location>
        <begin position="1"/>
        <end position="32"/>
    </location>
</feature>
<name>A0A839ABC9_9HYPH</name>
<evidence type="ECO:0000256" key="1">
    <source>
        <dbReference type="SAM" id="SignalP"/>
    </source>
</evidence>
<evidence type="ECO:0000313" key="4">
    <source>
        <dbReference type="Proteomes" id="UP000541109"/>
    </source>
</evidence>
<evidence type="ECO:0000259" key="2">
    <source>
        <dbReference type="Pfam" id="PF16998"/>
    </source>
</evidence>
<feature type="chain" id="PRO_5032669916" evidence="1">
    <location>
        <begin position="33"/>
        <end position="164"/>
    </location>
</feature>
<evidence type="ECO:0000313" key="3">
    <source>
        <dbReference type="EMBL" id="MBA5776348.1"/>
    </source>
</evidence>
<proteinExistence type="predicted"/>
<comment type="caution">
    <text evidence="3">The sequence shown here is derived from an EMBL/GenBank/DDBJ whole genome shotgun (WGS) entry which is preliminary data.</text>
</comment>
<dbReference type="InterPro" id="IPR032635">
    <property type="entry name" value="Anti_2"/>
</dbReference>
<dbReference type="Proteomes" id="UP000541109">
    <property type="component" value="Unassembled WGS sequence"/>
</dbReference>
<gene>
    <name evidence="3" type="ORF">H2509_04320</name>
</gene>
<reference evidence="3 4" key="1">
    <citation type="submission" date="2020-07" db="EMBL/GenBank/DDBJ databases">
        <title>Stappia sp., F7233, whole genome shotgun sequencing project.</title>
        <authorList>
            <person name="Jiang S."/>
            <person name="Liu Z.W."/>
            <person name="Du Z.J."/>
        </authorList>
    </citation>
    <scope>NUCLEOTIDE SEQUENCE [LARGE SCALE GENOMIC DNA]</scope>
    <source>
        <strain evidence="3 4">F7233</strain>
    </source>
</reference>
<keyword evidence="4" id="KW-1185">Reference proteome</keyword>
<dbReference type="AlphaFoldDB" id="A0A839ABC9"/>
<organism evidence="3 4">
    <name type="scientific">Stappia albiluteola</name>
    <dbReference type="NCBI Taxonomy" id="2758565"/>
    <lineage>
        <taxon>Bacteria</taxon>
        <taxon>Pseudomonadati</taxon>
        <taxon>Pseudomonadota</taxon>
        <taxon>Alphaproteobacteria</taxon>
        <taxon>Hyphomicrobiales</taxon>
        <taxon>Stappiaceae</taxon>
        <taxon>Stappia</taxon>
    </lineage>
</organism>
<sequence length="164" mass="17019">MTVSTYTAKAERRQFRFWMHCLLLSGLATSLAACGSFGGPVGSDDLVAPLDLTGSIEGTQNPADADIGQGDRSAIAFALAAGPTSVAKSPAFTWSNPVSGNSGTIISATKEPVTIGTECTRFETTANTIAGVRAYEGLACRDAKTNWTIVELKQKSEQAAATPS</sequence>
<dbReference type="EMBL" id="JACFXV010000042">
    <property type="protein sequence ID" value="MBA5776348.1"/>
    <property type="molecule type" value="Genomic_DNA"/>
</dbReference>
<dbReference type="RefSeq" id="WP_182162668.1">
    <property type="nucleotide sequence ID" value="NZ_JACFXV010000042.1"/>
</dbReference>
<protein>
    <submittedName>
        <fullName evidence="3">Pyridoxamine 5'-phosphate oxidase</fullName>
    </submittedName>
</protein>
<accession>A0A839ABC9</accession>
<feature type="domain" description="Surface antigen" evidence="2">
    <location>
        <begin position="52"/>
        <end position="154"/>
    </location>
</feature>
<dbReference type="Pfam" id="PF16998">
    <property type="entry name" value="17kDa_Anti_2"/>
    <property type="match status" value="1"/>
</dbReference>
<keyword evidence="1" id="KW-0732">Signal</keyword>